<dbReference type="HOGENOM" id="CLU_045686_1_1_5"/>
<evidence type="ECO:0000256" key="2">
    <source>
        <dbReference type="ARBA" id="ARBA00004141"/>
    </source>
</evidence>
<reference evidence="9 10" key="1">
    <citation type="journal article" date="2007" name="Proc. Natl. Acad. Sci. U.S.A.">
        <title>The Orientia tsutsugamushi genome reveals massive proliferation of conjugative type IV secretion system and host-cell interaction genes.</title>
        <authorList>
            <person name="Cho N.-H."/>
            <person name="Kim H.-R."/>
            <person name="Lee J.-H."/>
            <person name="Kim S.-Y."/>
            <person name="Kim J."/>
            <person name="Cha S."/>
            <person name="Kim S.-Y."/>
            <person name="Darby A.C."/>
            <person name="Fuxelius H.-H."/>
            <person name="Yin J."/>
            <person name="Kim J.H."/>
            <person name="Kim J."/>
            <person name="Lee S.J."/>
            <person name="Koh Y.-S."/>
            <person name="Jang W.-J."/>
            <person name="Park K.-H."/>
            <person name="Andersson S.G.E."/>
            <person name="Choi M.-S."/>
            <person name="Kim I.-S."/>
        </authorList>
    </citation>
    <scope>NUCLEOTIDE SEQUENCE [LARGE SCALE GENOMIC DNA]</scope>
    <source>
        <strain evidence="9 10">Boryong</strain>
    </source>
</reference>
<keyword evidence="8" id="KW-1003">Cell membrane</keyword>
<dbReference type="AlphaFoldDB" id="A5CCV3"/>
<evidence type="ECO:0000256" key="7">
    <source>
        <dbReference type="ARBA" id="ARBA00023136"/>
    </source>
</evidence>
<name>A5CCV3_ORITB</name>
<proteinExistence type="inferred from homology"/>
<feature type="transmembrane region" description="Helical" evidence="8">
    <location>
        <begin position="238"/>
        <end position="258"/>
    </location>
</feature>
<accession>A5CCV3</accession>
<evidence type="ECO:0000256" key="1">
    <source>
        <dbReference type="ARBA" id="ARBA00003787"/>
    </source>
</evidence>
<dbReference type="NCBIfam" id="TIGR00056">
    <property type="entry name" value="MlaE family lipid ABC transporter permease subunit"/>
    <property type="match status" value="1"/>
</dbReference>
<organism evidence="9 10">
    <name type="scientific">Orientia tsutsugamushi (strain Boryong)</name>
    <name type="common">Rickettsia tsutsugamushi</name>
    <dbReference type="NCBI Taxonomy" id="357244"/>
    <lineage>
        <taxon>Bacteria</taxon>
        <taxon>Pseudomonadati</taxon>
        <taxon>Pseudomonadota</taxon>
        <taxon>Alphaproteobacteria</taxon>
        <taxon>Rickettsiales</taxon>
        <taxon>Rickettsiaceae</taxon>
        <taxon>Rickettsieae</taxon>
        <taxon>Orientia</taxon>
    </lineage>
</organism>
<feature type="transmembrane region" description="Helical" evidence="8">
    <location>
        <begin position="197"/>
        <end position="218"/>
    </location>
</feature>
<feature type="transmembrane region" description="Helical" evidence="8">
    <location>
        <begin position="56"/>
        <end position="81"/>
    </location>
</feature>
<evidence type="ECO:0000313" key="9">
    <source>
        <dbReference type="EMBL" id="CAM79561.1"/>
    </source>
</evidence>
<evidence type="ECO:0000256" key="6">
    <source>
        <dbReference type="ARBA" id="ARBA00022989"/>
    </source>
</evidence>
<dbReference type="GO" id="GO:0005548">
    <property type="term" value="F:phospholipid transporter activity"/>
    <property type="evidence" value="ECO:0007669"/>
    <property type="project" value="TreeGrafter"/>
</dbReference>
<dbReference type="KEGG" id="ots:OTBS_0495"/>
<feature type="transmembrane region" description="Helical" evidence="8">
    <location>
        <begin position="87"/>
        <end position="112"/>
    </location>
</feature>
<comment type="similarity">
    <text evidence="3 8">Belongs to the MlaE permease family.</text>
</comment>
<dbReference type="InterPro" id="IPR003453">
    <property type="entry name" value="ABC_MlaE_roteobac"/>
</dbReference>
<dbReference type="InterPro" id="IPR030802">
    <property type="entry name" value="Permease_MalE"/>
</dbReference>
<dbReference type="PANTHER" id="PTHR30188:SF4">
    <property type="entry name" value="PROTEIN TRIGALACTOSYLDIACYLGLYCEROL 1, CHLOROPLASTIC"/>
    <property type="match status" value="1"/>
</dbReference>
<dbReference type="GO" id="GO:0043190">
    <property type="term" value="C:ATP-binding cassette (ABC) transporter complex"/>
    <property type="evidence" value="ECO:0007669"/>
    <property type="project" value="InterPro"/>
</dbReference>
<evidence type="ECO:0000256" key="3">
    <source>
        <dbReference type="ARBA" id="ARBA00007556"/>
    </source>
</evidence>
<evidence type="ECO:0000256" key="4">
    <source>
        <dbReference type="ARBA" id="ARBA00022448"/>
    </source>
</evidence>
<keyword evidence="4" id="KW-0813">Transport</keyword>
<sequence length="301" mass="33219">MIWLFQKLYIPKKSECCCFFQTSLISFTINLILHLKHKMMNIILALKVIGQRTIKIFYNIILFQNFLFASIKGIFTLPYYFNITIQAIINIGFYSLPIVAATSLCSGAVLALQTYEGVVRSSAIHAIPMIIVTSITRELGPVIVGLIVAGRIGASIVAEIGTMRVTEQIDALFTLATDPIKYLVTPRLVATTLSLPFLVLTSDVIGVFGGYLVSVYRLNFNSYEYIQSTIHHLTSTDVISGLIKAIVFGMIIGITSCFHGYYSDKGAKGVGIATTYGVVHSSILILLSNYIMTELLLSQYI</sequence>
<dbReference type="PANTHER" id="PTHR30188">
    <property type="entry name" value="ABC TRANSPORTER PERMEASE PROTEIN-RELATED"/>
    <property type="match status" value="1"/>
</dbReference>
<evidence type="ECO:0000313" key="10">
    <source>
        <dbReference type="Proteomes" id="UP000001565"/>
    </source>
</evidence>
<keyword evidence="6 8" id="KW-1133">Transmembrane helix</keyword>
<keyword evidence="7 8" id="KW-0472">Membrane</keyword>
<dbReference type="EMBL" id="AM494475">
    <property type="protein sequence ID" value="CAM79561.1"/>
    <property type="molecule type" value="Genomic_DNA"/>
</dbReference>
<gene>
    <name evidence="9" type="ordered locus">OTBS_0495</name>
</gene>
<dbReference type="eggNOG" id="COG0767">
    <property type="taxonomic scope" value="Bacteria"/>
</dbReference>
<keyword evidence="8" id="KW-0997">Cell inner membrane</keyword>
<keyword evidence="5 8" id="KW-0812">Transmembrane</keyword>
<dbReference type="Pfam" id="PF02405">
    <property type="entry name" value="MlaE"/>
    <property type="match status" value="1"/>
</dbReference>
<comment type="function">
    <text evidence="1">Could be part of an ABC transporter complex.</text>
</comment>
<feature type="transmembrane region" description="Helical" evidence="8">
    <location>
        <begin position="270"/>
        <end position="292"/>
    </location>
</feature>
<evidence type="ECO:0000256" key="5">
    <source>
        <dbReference type="ARBA" id="ARBA00022692"/>
    </source>
</evidence>
<protein>
    <submittedName>
        <fullName evidence="9">ABC transporter permease protein</fullName>
    </submittedName>
</protein>
<evidence type="ECO:0000256" key="8">
    <source>
        <dbReference type="RuleBase" id="RU362044"/>
    </source>
</evidence>
<comment type="subcellular location">
    <subcellularLocation>
        <location evidence="8">Cell inner membrane</location>
        <topology evidence="8">Multi-pass membrane protein</topology>
    </subcellularLocation>
    <subcellularLocation>
        <location evidence="2">Membrane</location>
        <topology evidence="2">Multi-pass membrane protein</topology>
    </subcellularLocation>
</comment>
<dbReference type="Proteomes" id="UP000001565">
    <property type="component" value="Chromosome"/>
</dbReference>